<proteinExistence type="predicted"/>
<keyword evidence="2" id="KW-1185">Reference proteome</keyword>
<dbReference type="Proteomes" id="UP000053097">
    <property type="component" value="Unassembled WGS sequence"/>
</dbReference>
<dbReference type="AlphaFoldDB" id="A0A026W2J4"/>
<gene>
    <name evidence="1" type="ORF">X777_12463</name>
</gene>
<reference evidence="1 2" key="1">
    <citation type="journal article" date="2014" name="Curr. Biol.">
        <title>The genome of the clonal raider ant Cerapachys biroi.</title>
        <authorList>
            <person name="Oxley P.R."/>
            <person name="Ji L."/>
            <person name="Fetter-Pruneda I."/>
            <person name="McKenzie S.K."/>
            <person name="Li C."/>
            <person name="Hu H."/>
            <person name="Zhang G."/>
            <person name="Kronauer D.J."/>
        </authorList>
    </citation>
    <scope>NUCLEOTIDE SEQUENCE [LARGE SCALE GENOMIC DNA]</scope>
</reference>
<organism evidence="1 2">
    <name type="scientific">Ooceraea biroi</name>
    <name type="common">Clonal raider ant</name>
    <name type="synonym">Cerapachys biroi</name>
    <dbReference type="NCBI Taxonomy" id="2015173"/>
    <lineage>
        <taxon>Eukaryota</taxon>
        <taxon>Metazoa</taxon>
        <taxon>Ecdysozoa</taxon>
        <taxon>Arthropoda</taxon>
        <taxon>Hexapoda</taxon>
        <taxon>Insecta</taxon>
        <taxon>Pterygota</taxon>
        <taxon>Neoptera</taxon>
        <taxon>Endopterygota</taxon>
        <taxon>Hymenoptera</taxon>
        <taxon>Apocrita</taxon>
        <taxon>Aculeata</taxon>
        <taxon>Formicoidea</taxon>
        <taxon>Formicidae</taxon>
        <taxon>Dorylinae</taxon>
        <taxon>Ooceraea</taxon>
    </lineage>
</organism>
<name>A0A026W2J4_OOCBI</name>
<accession>A0A026W2J4</accession>
<dbReference type="OrthoDB" id="7694702at2759"/>
<protein>
    <submittedName>
        <fullName evidence="1">Uncharacterized protein</fullName>
    </submittedName>
</protein>
<evidence type="ECO:0000313" key="1">
    <source>
        <dbReference type="EMBL" id="EZA49254.1"/>
    </source>
</evidence>
<evidence type="ECO:0000313" key="2">
    <source>
        <dbReference type="Proteomes" id="UP000053097"/>
    </source>
</evidence>
<dbReference type="EMBL" id="KK107529">
    <property type="protein sequence ID" value="EZA49254.1"/>
    <property type="molecule type" value="Genomic_DNA"/>
</dbReference>
<sequence length="201" mass="23648">MTFRWNGGQEAQVRESVREAMGVMGKIWGRRRFGGDWGRKIKLFDWLVGSSVVERIGAGREGAGKVHKVGVEGRTPGYIREEETRGKLRTRLRRRAMGYEKKLAEGGGSMWARTCWKERQREQGREIRHKVEGRDLEIQQQKRYETIEISRWNTWYRELRTLGRQGRRIEEGRGRGTEEILRILKDDESGERWMKELQKGG</sequence>